<evidence type="ECO:0000313" key="1">
    <source>
        <dbReference type="EMBL" id="CAB3773291.1"/>
    </source>
</evidence>
<organism evidence="1 2">
    <name type="scientific">Paraburkholderia humisilvae</name>
    <dbReference type="NCBI Taxonomy" id="627669"/>
    <lineage>
        <taxon>Bacteria</taxon>
        <taxon>Pseudomonadati</taxon>
        <taxon>Pseudomonadota</taxon>
        <taxon>Betaproteobacteria</taxon>
        <taxon>Burkholderiales</taxon>
        <taxon>Burkholderiaceae</taxon>
        <taxon>Paraburkholderia</taxon>
    </lineage>
</organism>
<dbReference type="SUPFAM" id="SSF56801">
    <property type="entry name" value="Acetyl-CoA synthetase-like"/>
    <property type="match status" value="1"/>
</dbReference>
<accession>A0A6J5F6B8</accession>
<protein>
    <submittedName>
        <fullName evidence="1">Uncharacterized protein</fullName>
    </submittedName>
</protein>
<reference evidence="1 2" key="1">
    <citation type="submission" date="2020-04" db="EMBL/GenBank/DDBJ databases">
        <authorList>
            <person name="De Canck E."/>
        </authorList>
    </citation>
    <scope>NUCLEOTIDE SEQUENCE [LARGE SCALE GENOMIC DNA]</scope>
    <source>
        <strain evidence="1 2">LMG 29542</strain>
    </source>
</reference>
<keyword evidence="2" id="KW-1185">Reference proteome</keyword>
<dbReference type="Proteomes" id="UP000494363">
    <property type="component" value="Unassembled WGS sequence"/>
</dbReference>
<dbReference type="EMBL" id="CADIKH010000072">
    <property type="protein sequence ID" value="CAB3773291.1"/>
    <property type="molecule type" value="Genomic_DNA"/>
</dbReference>
<evidence type="ECO:0000313" key="2">
    <source>
        <dbReference type="Proteomes" id="UP000494363"/>
    </source>
</evidence>
<sequence>MMPCSPARCATGSLPACPTTWRRGAFVQLDAAPPLMPNGKLDHLALPEPDDTALVPAAYEAPIGPVEQILAGVWRALLGV</sequence>
<proteinExistence type="predicted"/>
<dbReference type="AlphaFoldDB" id="A0A6J5F6B8"/>
<gene>
    <name evidence="1" type="ORF">LMG29542_07176</name>
</gene>
<name>A0A6J5F6B8_9BURK</name>